<evidence type="ECO:0000259" key="2">
    <source>
        <dbReference type="Pfam" id="PF02563"/>
    </source>
</evidence>
<protein>
    <submittedName>
        <fullName evidence="4">Uncharacterized protein</fullName>
    </submittedName>
</protein>
<dbReference type="AlphaFoldDB" id="A0A1E3VRS0"/>
<feature type="non-terminal residue" evidence="4">
    <location>
        <position position="224"/>
    </location>
</feature>
<dbReference type="GO" id="GO:0015159">
    <property type="term" value="F:polysaccharide transmembrane transporter activity"/>
    <property type="evidence" value="ECO:0007669"/>
    <property type="project" value="InterPro"/>
</dbReference>
<dbReference type="PROSITE" id="PS51257">
    <property type="entry name" value="PROKAR_LIPOPROTEIN"/>
    <property type="match status" value="1"/>
</dbReference>
<sequence length="224" mass="24032">MTTCRITVSAKKILTLLLVLVASGLSGCKGGAIPGLTTPDLALSTPAPLPWPGQLFPPGAGRAPPGVPVVPHANYTLDAGDRVRIIVFGQQNLSNVYTVSASGTVAVPLIGQVRARGLTADELARQVASRLRSQYIKDPKVTAEVITYRPFYILGQVTRPGQYPFAQGLTVENAVAIAEGYTPRAKQRFVRLTRKFDGVMSTVMVPTDYPVQPGDTIYVLQRVF</sequence>
<dbReference type="Proteomes" id="UP000094172">
    <property type="component" value="Unassembled WGS sequence"/>
</dbReference>
<feature type="domain" description="Soluble ligand binding" evidence="3">
    <location>
        <begin position="151"/>
        <end position="200"/>
    </location>
</feature>
<dbReference type="InterPro" id="IPR003715">
    <property type="entry name" value="Poly_export_N"/>
</dbReference>
<reference evidence="4 5" key="1">
    <citation type="journal article" date="2016" name="Environ. Microbiol.">
        <title>New Methyloceanibacter diversity from North Sea sediments includes methanotroph containing solely the soluble methane monooxygenase.</title>
        <authorList>
            <person name="Vekeman B."/>
            <person name="Kerckhof F.M."/>
            <person name="Cremers G."/>
            <person name="de Vos P."/>
            <person name="Vandamme P."/>
            <person name="Boon N."/>
            <person name="Op den Camp H.J."/>
            <person name="Heylen K."/>
        </authorList>
    </citation>
    <scope>NUCLEOTIDE SEQUENCE [LARGE SCALE GENOMIC DNA]</scope>
    <source>
        <strain evidence="4 5">R-67176</strain>
    </source>
</reference>
<dbReference type="Pfam" id="PF02563">
    <property type="entry name" value="Poly_export"/>
    <property type="match status" value="1"/>
</dbReference>
<evidence type="ECO:0000259" key="3">
    <source>
        <dbReference type="Pfam" id="PF10531"/>
    </source>
</evidence>
<dbReference type="STRING" id="1774970.AUC70_15895"/>
<gene>
    <name evidence="4" type="ORF">AUC70_15895</name>
</gene>
<accession>A0A1E3VRS0</accession>
<dbReference type="InterPro" id="IPR019554">
    <property type="entry name" value="Soluble_ligand-bd"/>
</dbReference>
<evidence type="ECO:0000256" key="1">
    <source>
        <dbReference type="ARBA" id="ARBA00022729"/>
    </source>
</evidence>
<evidence type="ECO:0000313" key="5">
    <source>
        <dbReference type="Proteomes" id="UP000094172"/>
    </source>
</evidence>
<keyword evidence="5" id="KW-1185">Reference proteome</keyword>
<evidence type="ECO:0000313" key="4">
    <source>
        <dbReference type="EMBL" id="ODR96225.1"/>
    </source>
</evidence>
<dbReference type="Gene3D" id="3.10.560.10">
    <property type="entry name" value="Outer membrane lipoprotein wza domain like"/>
    <property type="match status" value="1"/>
</dbReference>
<feature type="domain" description="Polysaccharide export protein N-terminal" evidence="2">
    <location>
        <begin position="72"/>
        <end position="145"/>
    </location>
</feature>
<name>A0A1E3VRS0_9HYPH</name>
<organism evidence="4 5">
    <name type="scientific">Methyloceanibacter stevinii</name>
    <dbReference type="NCBI Taxonomy" id="1774970"/>
    <lineage>
        <taxon>Bacteria</taxon>
        <taxon>Pseudomonadati</taxon>
        <taxon>Pseudomonadota</taxon>
        <taxon>Alphaproteobacteria</taxon>
        <taxon>Hyphomicrobiales</taxon>
        <taxon>Hyphomicrobiaceae</taxon>
        <taxon>Methyloceanibacter</taxon>
    </lineage>
</organism>
<dbReference type="InterPro" id="IPR049712">
    <property type="entry name" value="Poly_export"/>
</dbReference>
<comment type="caution">
    <text evidence="4">The sequence shown here is derived from an EMBL/GenBank/DDBJ whole genome shotgun (WGS) entry which is preliminary data.</text>
</comment>
<dbReference type="PANTHER" id="PTHR33619:SF3">
    <property type="entry name" value="POLYSACCHARIDE EXPORT PROTEIN GFCE-RELATED"/>
    <property type="match status" value="1"/>
</dbReference>
<dbReference type="PANTHER" id="PTHR33619">
    <property type="entry name" value="POLYSACCHARIDE EXPORT PROTEIN GFCE-RELATED"/>
    <property type="match status" value="1"/>
</dbReference>
<dbReference type="Gene3D" id="3.30.1950.10">
    <property type="entry name" value="wza like domain"/>
    <property type="match status" value="1"/>
</dbReference>
<proteinExistence type="predicted"/>
<keyword evidence="1" id="KW-0732">Signal</keyword>
<dbReference type="EMBL" id="LPWE01000006">
    <property type="protein sequence ID" value="ODR96225.1"/>
    <property type="molecule type" value="Genomic_DNA"/>
</dbReference>
<dbReference type="Pfam" id="PF10531">
    <property type="entry name" value="SLBB"/>
    <property type="match status" value="1"/>
</dbReference>